<protein>
    <submittedName>
        <fullName evidence="2">Uncharacterized protein</fullName>
    </submittedName>
</protein>
<feature type="compositionally biased region" description="Polar residues" evidence="1">
    <location>
        <begin position="76"/>
        <end position="88"/>
    </location>
</feature>
<feature type="region of interest" description="Disordered" evidence="1">
    <location>
        <begin position="76"/>
        <end position="100"/>
    </location>
</feature>
<reference evidence="2 3" key="1">
    <citation type="submission" date="2018-09" db="EMBL/GenBank/DDBJ databases">
        <title>Genomic investigation of the strawberry pathogen Phytophthora fragariae indicates pathogenicity is determined by transcriptional variation in three key races.</title>
        <authorList>
            <person name="Adams T.M."/>
            <person name="Armitage A.D."/>
            <person name="Sobczyk M.K."/>
            <person name="Bates H.J."/>
            <person name="Dunwell J.M."/>
            <person name="Nellist C.F."/>
            <person name="Harrison R.J."/>
        </authorList>
    </citation>
    <scope>NUCLEOTIDE SEQUENCE [LARGE SCALE GENOMIC DNA]</scope>
    <source>
        <strain evidence="2 3">SCRP249</strain>
    </source>
</reference>
<dbReference type="AlphaFoldDB" id="A0A6A3N402"/>
<feature type="compositionally biased region" description="Low complexity" evidence="1">
    <location>
        <begin position="89"/>
        <end position="100"/>
    </location>
</feature>
<evidence type="ECO:0000256" key="1">
    <source>
        <dbReference type="SAM" id="MobiDB-lite"/>
    </source>
</evidence>
<dbReference type="Proteomes" id="UP000429607">
    <property type="component" value="Unassembled WGS sequence"/>
</dbReference>
<evidence type="ECO:0000313" key="2">
    <source>
        <dbReference type="EMBL" id="KAE9036013.1"/>
    </source>
</evidence>
<gene>
    <name evidence="2" type="ORF">PR001_g9032</name>
</gene>
<feature type="compositionally biased region" description="Basic and acidic residues" evidence="1">
    <location>
        <begin position="151"/>
        <end position="163"/>
    </location>
</feature>
<dbReference type="EMBL" id="QXFV01000490">
    <property type="protein sequence ID" value="KAE9036013.1"/>
    <property type="molecule type" value="Genomic_DNA"/>
</dbReference>
<name>A0A6A3N402_9STRA</name>
<feature type="region of interest" description="Disordered" evidence="1">
    <location>
        <begin position="142"/>
        <end position="163"/>
    </location>
</feature>
<evidence type="ECO:0000313" key="3">
    <source>
        <dbReference type="Proteomes" id="UP000429607"/>
    </source>
</evidence>
<organism evidence="2 3">
    <name type="scientific">Phytophthora rubi</name>
    <dbReference type="NCBI Taxonomy" id="129364"/>
    <lineage>
        <taxon>Eukaryota</taxon>
        <taxon>Sar</taxon>
        <taxon>Stramenopiles</taxon>
        <taxon>Oomycota</taxon>
        <taxon>Peronosporomycetes</taxon>
        <taxon>Peronosporales</taxon>
        <taxon>Peronosporaceae</taxon>
        <taxon>Phytophthora</taxon>
    </lineage>
</organism>
<accession>A0A6A3N402</accession>
<comment type="caution">
    <text evidence="2">The sequence shown here is derived from an EMBL/GenBank/DDBJ whole genome shotgun (WGS) entry which is preliminary data.</text>
</comment>
<proteinExistence type="predicted"/>
<sequence>MPAAPSRLTIATGQVPEASFRLVGYGAADRERRGRRIGRPAAPEFAQAPVAYVSVASDYQATDTTAVRLARTMTTSSTVTPGSNHAAASTTDTTTTMDTTSTTDTTYTSITTNTTFSKASGYISCPKDDNFHGNECRSNLDTGDNGIAGHCSHEDGLDEWHRH</sequence>